<reference evidence="4" key="1">
    <citation type="submission" date="2014-12" db="EMBL/GenBank/DDBJ databases">
        <title>Genome Sequence of Valsa Canker Pathogens Uncovers a Specific Adaption of Colonization on Woody Bark.</title>
        <authorList>
            <person name="Yin Z."/>
            <person name="Liu H."/>
            <person name="Gao X."/>
            <person name="Li Z."/>
            <person name="Song N."/>
            <person name="Ke X."/>
            <person name="Dai Q."/>
            <person name="Wu Y."/>
            <person name="Sun Y."/>
            <person name="Xu J.-R."/>
            <person name="Kang Z.K."/>
            <person name="Wang L."/>
            <person name="Huang L."/>
        </authorList>
    </citation>
    <scope>NUCLEOTIDE SEQUENCE [LARGE SCALE GENOMIC DNA]</scope>
    <source>
        <strain evidence="4">SXYL134</strain>
    </source>
</reference>
<keyword evidence="4" id="KW-1185">Reference proteome</keyword>
<feature type="region of interest" description="Disordered" evidence="1">
    <location>
        <begin position="56"/>
        <end position="76"/>
    </location>
</feature>
<proteinExistence type="predicted"/>
<dbReference type="AlphaFoldDB" id="A0A194UNQ2"/>
<dbReference type="Proteomes" id="UP000078576">
    <property type="component" value="Unassembled WGS sequence"/>
</dbReference>
<dbReference type="EMBL" id="KN714668">
    <property type="protein sequence ID" value="KUI53300.1"/>
    <property type="molecule type" value="Genomic_DNA"/>
</dbReference>
<feature type="transmembrane region" description="Helical" evidence="2">
    <location>
        <begin position="91"/>
        <end position="110"/>
    </location>
</feature>
<evidence type="ECO:0000256" key="1">
    <source>
        <dbReference type="SAM" id="MobiDB-lite"/>
    </source>
</evidence>
<keyword evidence="2" id="KW-0812">Transmembrane</keyword>
<evidence type="ECO:0000313" key="4">
    <source>
        <dbReference type="Proteomes" id="UP000078576"/>
    </source>
</evidence>
<protein>
    <submittedName>
        <fullName evidence="3">Uncharacterized protein</fullName>
    </submittedName>
</protein>
<accession>A0A194UNQ2</accession>
<keyword evidence="2" id="KW-1133">Transmembrane helix</keyword>
<gene>
    <name evidence="3" type="ORF">VP1G_10517</name>
</gene>
<keyword evidence="2" id="KW-0472">Membrane</keyword>
<evidence type="ECO:0000313" key="3">
    <source>
        <dbReference type="EMBL" id="KUI53300.1"/>
    </source>
</evidence>
<sequence>MIQTSGFPPSIPMSILTKTLRATHEFVGVIFVLITQKKGCPCPEDDSTNITFDRDARSQAEMPAVEDHDSPPIGDCGEEDMKQLDVSFVRVLQLLSISYCIFPAACLFVADLKML</sequence>
<organism evidence="3 4">
    <name type="scientific">Cytospora mali</name>
    <name type="common">Apple Valsa canker fungus</name>
    <name type="synonym">Valsa mali</name>
    <dbReference type="NCBI Taxonomy" id="578113"/>
    <lineage>
        <taxon>Eukaryota</taxon>
        <taxon>Fungi</taxon>
        <taxon>Dikarya</taxon>
        <taxon>Ascomycota</taxon>
        <taxon>Pezizomycotina</taxon>
        <taxon>Sordariomycetes</taxon>
        <taxon>Sordariomycetidae</taxon>
        <taxon>Diaporthales</taxon>
        <taxon>Cytosporaceae</taxon>
        <taxon>Cytospora</taxon>
    </lineage>
</organism>
<evidence type="ECO:0000256" key="2">
    <source>
        <dbReference type="SAM" id="Phobius"/>
    </source>
</evidence>
<name>A0A194UNQ2_CYTMA</name>